<organism evidence="1 2">
    <name type="scientific">Dictyostelium purpureum</name>
    <name type="common">Slime mold</name>
    <dbReference type="NCBI Taxonomy" id="5786"/>
    <lineage>
        <taxon>Eukaryota</taxon>
        <taxon>Amoebozoa</taxon>
        <taxon>Evosea</taxon>
        <taxon>Eumycetozoa</taxon>
        <taxon>Dictyostelia</taxon>
        <taxon>Dictyosteliales</taxon>
        <taxon>Dictyosteliaceae</taxon>
        <taxon>Dictyostelium</taxon>
    </lineage>
</organism>
<accession>F0ZQV7</accession>
<keyword evidence="2" id="KW-1185">Reference proteome</keyword>
<dbReference type="VEuPathDB" id="AmoebaDB:DICPUDRAFT_98492"/>
<proteinExistence type="predicted"/>
<evidence type="ECO:0000313" key="1">
    <source>
        <dbReference type="EMBL" id="EGC33685.1"/>
    </source>
</evidence>
<dbReference type="RefSeq" id="XP_003289804.1">
    <property type="nucleotide sequence ID" value="XM_003289756.1"/>
</dbReference>
<dbReference type="KEGG" id="dpp:DICPUDRAFT_98492"/>
<protein>
    <submittedName>
        <fullName evidence="1">Expressed protein</fullName>
    </submittedName>
</protein>
<dbReference type="Proteomes" id="UP000001064">
    <property type="component" value="Unassembled WGS sequence"/>
</dbReference>
<evidence type="ECO:0000313" key="2">
    <source>
        <dbReference type="Proteomes" id="UP000001064"/>
    </source>
</evidence>
<dbReference type="InParanoid" id="F0ZQV7"/>
<dbReference type="GeneID" id="10503213"/>
<dbReference type="AlphaFoldDB" id="F0ZQV7"/>
<sequence>MKKELPLPDQSAFIESNYNKYKSYSPPRAPIKDYFKDNDIFCTNINNLNIDNIENNFNNNNINNSIIINNKIRNRSFVINSTSSMQNINNSNHNSNNNSNSAFDCADINVKPCDFLYELAKM</sequence>
<name>F0ZQV7_DICPU</name>
<reference evidence="2" key="1">
    <citation type="journal article" date="2011" name="Genome Biol.">
        <title>Comparative genomics of the social amoebae Dictyostelium discoideum and Dictyostelium purpureum.</title>
        <authorList>
            <consortium name="US DOE Joint Genome Institute (JGI-PGF)"/>
            <person name="Sucgang R."/>
            <person name="Kuo A."/>
            <person name="Tian X."/>
            <person name="Salerno W."/>
            <person name="Parikh A."/>
            <person name="Feasley C.L."/>
            <person name="Dalin E."/>
            <person name="Tu H."/>
            <person name="Huang E."/>
            <person name="Barry K."/>
            <person name="Lindquist E."/>
            <person name="Shapiro H."/>
            <person name="Bruce D."/>
            <person name="Schmutz J."/>
            <person name="Salamov A."/>
            <person name="Fey P."/>
            <person name="Gaudet P."/>
            <person name="Anjard C."/>
            <person name="Babu M.M."/>
            <person name="Basu S."/>
            <person name="Bushmanova Y."/>
            <person name="van der Wel H."/>
            <person name="Katoh-Kurasawa M."/>
            <person name="Dinh C."/>
            <person name="Coutinho P.M."/>
            <person name="Saito T."/>
            <person name="Elias M."/>
            <person name="Schaap P."/>
            <person name="Kay R.R."/>
            <person name="Henrissat B."/>
            <person name="Eichinger L."/>
            <person name="Rivero F."/>
            <person name="Putnam N.H."/>
            <person name="West C.M."/>
            <person name="Loomis W.F."/>
            <person name="Chisholm R.L."/>
            <person name="Shaulsky G."/>
            <person name="Strassmann J.E."/>
            <person name="Queller D.C."/>
            <person name="Kuspa A."/>
            <person name="Grigoriev I.V."/>
        </authorList>
    </citation>
    <scope>NUCLEOTIDE SEQUENCE [LARGE SCALE GENOMIC DNA]</scope>
    <source>
        <strain evidence="2">QSDP1</strain>
    </source>
</reference>
<gene>
    <name evidence="1" type="ORF">DICPUDRAFT_98492</name>
</gene>
<dbReference type="EMBL" id="GL871131">
    <property type="protein sequence ID" value="EGC33685.1"/>
    <property type="molecule type" value="Genomic_DNA"/>
</dbReference>